<evidence type="ECO:0000313" key="1">
    <source>
        <dbReference type="EMBL" id="PWA99668.1"/>
    </source>
</evidence>
<comment type="caution">
    <text evidence="1">The sequence shown here is derived from an EMBL/GenBank/DDBJ whole genome shotgun (WGS) entry which is preliminary data.</text>
</comment>
<name>A0A2U1QNV3_ARTAN</name>
<dbReference type="EMBL" id="PKPP01000009">
    <property type="protein sequence ID" value="PWA99668.1"/>
    <property type="molecule type" value="Genomic_DNA"/>
</dbReference>
<proteinExistence type="predicted"/>
<accession>A0A2U1QNV3</accession>
<reference evidence="1 2" key="1">
    <citation type="journal article" date="2018" name="Mol. Plant">
        <title>The genome of Artemisia annua provides insight into the evolution of Asteraceae family and artemisinin biosynthesis.</title>
        <authorList>
            <person name="Shen Q."/>
            <person name="Zhang L."/>
            <person name="Liao Z."/>
            <person name="Wang S."/>
            <person name="Yan T."/>
            <person name="Shi P."/>
            <person name="Liu M."/>
            <person name="Fu X."/>
            <person name="Pan Q."/>
            <person name="Wang Y."/>
            <person name="Lv Z."/>
            <person name="Lu X."/>
            <person name="Zhang F."/>
            <person name="Jiang W."/>
            <person name="Ma Y."/>
            <person name="Chen M."/>
            <person name="Hao X."/>
            <person name="Li L."/>
            <person name="Tang Y."/>
            <person name="Lv G."/>
            <person name="Zhou Y."/>
            <person name="Sun X."/>
            <person name="Brodelius P.E."/>
            <person name="Rose J.K.C."/>
            <person name="Tang K."/>
        </authorList>
    </citation>
    <scope>NUCLEOTIDE SEQUENCE [LARGE SCALE GENOMIC DNA]</scope>
    <source>
        <strain evidence="2">cv. Huhao1</strain>
        <tissue evidence="1">Leaf</tissue>
    </source>
</reference>
<gene>
    <name evidence="1" type="ORF">CTI12_AA002000</name>
</gene>
<dbReference type="AlphaFoldDB" id="A0A2U1QNV3"/>
<evidence type="ECO:0000313" key="2">
    <source>
        <dbReference type="Proteomes" id="UP000245207"/>
    </source>
</evidence>
<sequence>MATSTEINCNFMEERSFDDSECSSISSLSDHEEFTNGRVSRKRSTKWKKLMKKFVQESKKSLYGSSKPIYRYDVVSYSLNFDEGNHSDEYYMYGSRCSPSFKLKLEWCHA</sequence>
<dbReference type="Proteomes" id="UP000245207">
    <property type="component" value="Unassembled WGS sequence"/>
</dbReference>
<keyword evidence="2" id="KW-1185">Reference proteome</keyword>
<organism evidence="1 2">
    <name type="scientific">Artemisia annua</name>
    <name type="common">Sweet wormwood</name>
    <dbReference type="NCBI Taxonomy" id="35608"/>
    <lineage>
        <taxon>Eukaryota</taxon>
        <taxon>Viridiplantae</taxon>
        <taxon>Streptophyta</taxon>
        <taxon>Embryophyta</taxon>
        <taxon>Tracheophyta</taxon>
        <taxon>Spermatophyta</taxon>
        <taxon>Magnoliopsida</taxon>
        <taxon>eudicotyledons</taxon>
        <taxon>Gunneridae</taxon>
        <taxon>Pentapetalae</taxon>
        <taxon>asterids</taxon>
        <taxon>campanulids</taxon>
        <taxon>Asterales</taxon>
        <taxon>Asteraceae</taxon>
        <taxon>Asteroideae</taxon>
        <taxon>Anthemideae</taxon>
        <taxon>Artemisiinae</taxon>
        <taxon>Artemisia</taxon>
    </lineage>
</organism>
<protein>
    <submittedName>
        <fullName evidence="1">Uncharacterized protein</fullName>
    </submittedName>
</protein>
<dbReference type="OrthoDB" id="692779at2759"/>